<gene>
    <name evidence="1" type="ORF">AQJ91_01940</name>
</gene>
<evidence type="ECO:0000313" key="1">
    <source>
        <dbReference type="EMBL" id="KUO22879.1"/>
    </source>
</evidence>
<dbReference type="AlphaFoldDB" id="A0A117S2W0"/>
<sequence>MVRQLLGEPDLMRSDPHFPTAPKTRLYLVERVEAAERSEEFRAVAAAAARRSAGARAAALRRRRAVLARIAAEPVDMPRLAPRELAALAVEHRNRRDEERASWRRGHVAAPATVASAEPGALERWQVDYLRHRLTRYDELLAELHGSTGRAAAEELLRRRVHAAIAEAYPELAQECERQLREREYGPPRG</sequence>
<dbReference type="OrthoDB" id="2030441at2"/>
<reference evidence="1 2" key="1">
    <citation type="submission" date="2015-10" db="EMBL/GenBank/DDBJ databases">
        <title>Draft genome sequence of Streptomyces sp. RV15, isolated from a marine sponge.</title>
        <authorList>
            <person name="Ruckert C."/>
            <person name="Abdelmohsen U.R."/>
            <person name="Winkler A."/>
            <person name="Hentschel U."/>
            <person name="Kalinowski J."/>
            <person name="Kampfer P."/>
            <person name="Glaeser S."/>
        </authorList>
    </citation>
    <scope>NUCLEOTIDE SEQUENCE [LARGE SCALE GENOMIC DNA]</scope>
    <source>
        <strain evidence="1 2">RV15</strain>
    </source>
</reference>
<accession>A0A117S2W0</accession>
<evidence type="ECO:0000313" key="2">
    <source>
        <dbReference type="Proteomes" id="UP000053260"/>
    </source>
</evidence>
<protein>
    <submittedName>
        <fullName evidence="1">Uncharacterized protein</fullName>
    </submittedName>
</protein>
<name>A0A117S2W0_9ACTN</name>
<dbReference type="EMBL" id="LMXB01000010">
    <property type="protein sequence ID" value="KUO22879.1"/>
    <property type="molecule type" value="Genomic_DNA"/>
</dbReference>
<proteinExistence type="predicted"/>
<keyword evidence="2" id="KW-1185">Reference proteome</keyword>
<dbReference type="STRING" id="909626.AQJ91_01940"/>
<organism evidence="1 2">
    <name type="scientific">Streptomyces dysideae</name>
    <dbReference type="NCBI Taxonomy" id="909626"/>
    <lineage>
        <taxon>Bacteria</taxon>
        <taxon>Bacillati</taxon>
        <taxon>Actinomycetota</taxon>
        <taxon>Actinomycetes</taxon>
        <taxon>Kitasatosporales</taxon>
        <taxon>Streptomycetaceae</taxon>
        <taxon>Streptomyces</taxon>
    </lineage>
</organism>
<dbReference type="Proteomes" id="UP000053260">
    <property type="component" value="Unassembled WGS sequence"/>
</dbReference>
<comment type="caution">
    <text evidence="1">The sequence shown here is derived from an EMBL/GenBank/DDBJ whole genome shotgun (WGS) entry which is preliminary data.</text>
</comment>